<comment type="subcellular location">
    <subcellularLocation>
        <location evidence="1">Cell membrane</location>
        <topology evidence="1">Multi-pass membrane protein</topology>
    </subcellularLocation>
</comment>
<evidence type="ECO:0000256" key="7">
    <source>
        <dbReference type="ARBA" id="ARBA00023136"/>
    </source>
</evidence>
<protein>
    <recommendedName>
        <fullName evidence="11">Glycosyltransferase RgtA/B/C/D-like domain-containing protein</fullName>
    </recommendedName>
</protein>
<keyword evidence="5 8" id="KW-0812">Transmembrane</keyword>
<dbReference type="GO" id="GO:0016763">
    <property type="term" value="F:pentosyltransferase activity"/>
    <property type="evidence" value="ECO:0007669"/>
    <property type="project" value="TreeGrafter"/>
</dbReference>
<keyword evidence="4" id="KW-0808">Transferase</keyword>
<dbReference type="Proteomes" id="UP000323708">
    <property type="component" value="Unassembled WGS sequence"/>
</dbReference>
<evidence type="ECO:0000256" key="8">
    <source>
        <dbReference type="SAM" id="Phobius"/>
    </source>
</evidence>
<evidence type="ECO:0000256" key="6">
    <source>
        <dbReference type="ARBA" id="ARBA00022989"/>
    </source>
</evidence>
<feature type="transmembrane region" description="Helical" evidence="8">
    <location>
        <begin position="169"/>
        <end position="194"/>
    </location>
</feature>
<evidence type="ECO:0000256" key="1">
    <source>
        <dbReference type="ARBA" id="ARBA00004651"/>
    </source>
</evidence>
<feature type="transmembrane region" description="Helical" evidence="8">
    <location>
        <begin position="276"/>
        <end position="306"/>
    </location>
</feature>
<dbReference type="GO" id="GO:0005886">
    <property type="term" value="C:plasma membrane"/>
    <property type="evidence" value="ECO:0007669"/>
    <property type="project" value="UniProtKB-SubCell"/>
</dbReference>
<keyword evidence="7 8" id="KW-0472">Membrane</keyword>
<keyword evidence="6 8" id="KW-1133">Transmembrane helix</keyword>
<evidence type="ECO:0000256" key="3">
    <source>
        <dbReference type="ARBA" id="ARBA00022676"/>
    </source>
</evidence>
<accession>A0A5B0WU67</accession>
<feature type="transmembrane region" description="Helical" evidence="8">
    <location>
        <begin position="318"/>
        <end position="341"/>
    </location>
</feature>
<dbReference type="PANTHER" id="PTHR33908:SF11">
    <property type="entry name" value="MEMBRANE PROTEIN"/>
    <property type="match status" value="1"/>
</dbReference>
<evidence type="ECO:0000256" key="2">
    <source>
        <dbReference type="ARBA" id="ARBA00022475"/>
    </source>
</evidence>
<evidence type="ECO:0000313" key="10">
    <source>
        <dbReference type="Proteomes" id="UP000323708"/>
    </source>
</evidence>
<evidence type="ECO:0000313" key="9">
    <source>
        <dbReference type="EMBL" id="KAA1190620.1"/>
    </source>
</evidence>
<feature type="transmembrane region" description="Helical" evidence="8">
    <location>
        <begin position="347"/>
        <end position="367"/>
    </location>
</feature>
<organism evidence="9 10">
    <name type="scientific">Pseudohalioglobus sediminis</name>
    <dbReference type="NCBI Taxonomy" id="2606449"/>
    <lineage>
        <taxon>Bacteria</taxon>
        <taxon>Pseudomonadati</taxon>
        <taxon>Pseudomonadota</taxon>
        <taxon>Gammaproteobacteria</taxon>
        <taxon>Cellvibrionales</taxon>
        <taxon>Halieaceae</taxon>
        <taxon>Pseudohalioglobus</taxon>
    </lineage>
</organism>
<dbReference type="PANTHER" id="PTHR33908">
    <property type="entry name" value="MANNOSYLTRANSFERASE YKCB-RELATED"/>
    <property type="match status" value="1"/>
</dbReference>
<feature type="transmembrane region" description="Helical" evidence="8">
    <location>
        <begin position="206"/>
        <end position="226"/>
    </location>
</feature>
<reference evidence="9 10" key="1">
    <citation type="submission" date="2019-09" db="EMBL/GenBank/DDBJ databases">
        <authorList>
            <person name="Chen X.-Y."/>
        </authorList>
    </citation>
    <scope>NUCLEOTIDE SEQUENCE [LARGE SCALE GENOMIC DNA]</scope>
    <source>
        <strain evidence="9 10">NY5</strain>
    </source>
</reference>
<feature type="transmembrane region" description="Helical" evidence="8">
    <location>
        <begin position="82"/>
        <end position="102"/>
    </location>
</feature>
<keyword evidence="2" id="KW-1003">Cell membrane</keyword>
<feature type="transmembrane region" description="Helical" evidence="8">
    <location>
        <begin position="140"/>
        <end position="157"/>
    </location>
</feature>
<name>A0A5B0WU67_9GAMM</name>
<sequence>MPEISDIASEANIRYRWIVAASLLVSAWLIWLDPLINRDAIIYLRAAEAYLQDGLAASQQVFGRPLLPVCIALLHQLTGIPLLYSGLLITTFFYVVLCLAFVDTVRVLGGKRSVQLIAAIVILSHPWINHTRASIMRDPIYLAFVMLSLRELLLYVQHQTVTRQLRWTVFVLLATLFRFEGAFLAVLAPLALLFTRDLPHRFRRCLQFLVPVLLAGGIAMLAVYAYQNLRAEGTPLFPAIGLYVDRLLAFPGVFTELARASAEPMLLFTSREDAPVAAVAGLAAILLLNLCRAITWPWVLVLFWGARAGIGHRFRRDDLAIIFGYLLTVLLYLCIFTAINRFMLERYAIQAGVLLLLFLPFFLSSLWHRGGWKKYLVAILLLGTTADTLHNGERDKLFIVSATRWVAENTAEQASVVTNEKYIAHFSHRQVDWSTLQRKRFKLESILDEPAIWRDSDYLVVYLRPRQEAFWQQFVATHALQELRSFEGERTGRAVVVALRPAGPQLPPRIN</sequence>
<dbReference type="InterPro" id="IPR050297">
    <property type="entry name" value="LipidA_mod_glycosyltrf_83"/>
</dbReference>
<keyword evidence="10" id="KW-1185">Reference proteome</keyword>
<evidence type="ECO:0000256" key="5">
    <source>
        <dbReference type="ARBA" id="ARBA00022692"/>
    </source>
</evidence>
<dbReference type="GO" id="GO:0009103">
    <property type="term" value="P:lipopolysaccharide biosynthetic process"/>
    <property type="evidence" value="ECO:0007669"/>
    <property type="project" value="UniProtKB-ARBA"/>
</dbReference>
<dbReference type="RefSeq" id="WP_149611775.1">
    <property type="nucleotide sequence ID" value="NZ_VTUX01000005.1"/>
</dbReference>
<dbReference type="AlphaFoldDB" id="A0A5B0WU67"/>
<evidence type="ECO:0008006" key="11">
    <source>
        <dbReference type="Google" id="ProtNLM"/>
    </source>
</evidence>
<dbReference type="EMBL" id="VTUX01000005">
    <property type="protein sequence ID" value="KAA1190620.1"/>
    <property type="molecule type" value="Genomic_DNA"/>
</dbReference>
<keyword evidence="3" id="KW-0328">Glycosyltransferase</keyword>
<evidence type="ECO:0000256" key="4">
    <source>
        <dbReference type="ARBA" id="ARBA00022679"/>
    </source>
</evidence>
<proteinExistence type="predicted"/>
<comment type="caution">
    <text evidence="9">The sequence shown here is derived from an EMBL/GenBank/DDBJ whole genome shotgun (WGS) entry which is preliminary data.</text>
</comment>
<gene>
    <name evidence="9" type="ORF">F0M18_12480</name>
</gene>
<feature type="transmembrane region" description="Helical" evidence="8">
    <location>
        <begin position="15"/>
        <end position="36"/>
    </location>
</feature>